<keyword evidence="1" id="KW-0472">Membrane</keyword>
<evidence type="ECO:0000313" key="2">
    <source>
        <dbReference type="EMBL" id="CCD26269.1"/>
    </source>
</evidence>
<accession>G0WEQ8</accession>
<dbReference type="AlphaFoldDB" id="G0WEQ8"/>
<dbReference type="PANTHER" id="PTHR37783">
    <property type="entry name" value="MEMBRANE PROTEIN, PUTATIVE (AFU_ORTHOLOGUE AFUA_1G04315)-RELATED"/>
    <property type="match status" value="1"/>
</dbReference>
<keyword evidence="3" id="KW-1185">Reference proteome</keyword>
<dbReference type="EMBL" id="HE580274">
    <property type="protein sequence ID" value="CCD26269.1"/>
    <property type="molecule type" value="Genomic_DNA"/>
</dbReference>
<dbReference type="OrthoDB" id="5553410at2759"/>
<sequence length="236" mass="27394">MARSNADIIAQWNNKKEKGSRRQVALEDILEVFGCIPTLKVSGIKLKEIDSDSFTIQYRYNDDLEHPMDVLIPIDNEKYGDGSDPEEMDEILTNIGTDATKSRGLSSFQINEVKCPSSLVDWLIILGVTLPTLCYLYRPVLYYLFECIPSFGYSNIKETLVTILDDDFVIIMIIISEFVIHFVETWFLLRPKLLYYRVPTDFILEWYFFGILEGYGPVKRLEQLAQKYKISKDKKE</sequence>
<evidence type="ECO:0000256" key="1">
    <source>
        <dbReference type="SAM" id="Phobius"/>
    </source>
</evidence>
<dbReference type="eggNOG" id="ENOG502RZUI">
    <property type="taxonomic scope" value="Eukaryota"/>
</dbReference>
<reference evidence="2 3" key="1">
    <citation type="journal article" date="2011" name="Proc. Natl. Acad. Sci. U.S.A.">
        <title>Evolutionary erosion of yeast sex chromosomes by mating-type switching accidents.</title>
        <authorList>
            <person name="Gordon J.L."/>
            <person name="Armisen D."/>
            <person name="Proux-Wera E."/>
            <person name="Oheigeartaigh S.S."/>
            <person name="Byrne K.P."/>
            <person name="Wolfe K.H."/>
        </authorList>
    </citation>
    <scope>NUCLEOTIDE SEQUENCE [LARGE SCALE GENOMIC DNA]</scope>
    <source>
        <strain evidence="3">ATCC 10597 / BCRC 20456 / CBS 421 / NBRC 0211 / NRRL Y-12639</strain>
    </source>
</reference>
<dbReference type="RefSeq" id="XP_003671512.1">
    <property type="nucleotide sequence ID" value="XM_003671464.1"/>
</dbReference>
<dbReference type="GeneID" id="11495800"/>
<evidence type="ECO:0008006" key="4">
    <source>
        <dbReference type="Google" id="ProtNLM"/>
    </source>
</evidence>
<proteinExistence type="predicted"/>
<gene>
    <name evidence="2" type="primary">NDAI0H00950</name>
    <name evidence="2" type="ordered locus">NDAI_0H00950</name>
</gene>
<protein>
    <recommendedName>
        <fullName evidence="4">DUF2470 domain-containing protein</fullName>
    </recommendedName>
</protein>
<dbReference type="Proteomes" id="UP000000689">
    <property type="component" value="Chromosome 8"/>
</dbReference>
<dbReference type="KEGG" id="ndi:NDAI_0H00950"/>
<dbReference type="PANTHER" id="PTHR37783:SF1">
    <property type="entry name" value="MEMBRANE PROTEIN, PUTATIVE (AFU_ORTHOLOGUE AFUA_1G04315)-RELATED"/>
    <property type="match status" value="1"/>
</dbReference>
<keyword evidence="1" id="KW-0812">Transmembrane</keyword>
<dbReference type="OMA" id="WNTERAH"/>
<keyword evidence="1" id="KW-1133">Transmembrane helix</keyword>
<evidence type="ECO:0000313" key="3">
    <source>
        <dbReference type="Proteomes" id="UP000000689"/>
    </source>
</evidence>
<feature type="transmembrane region" description="Helical" evidence="1">
    <location>
        <begin position="119"/>
        <end position="138"/>
    </location>
</feature>
<feature type="transmembrane region" description="Helical" evidence="1">
    <location>
        <begin position="168"/>
        <end position="189"/>
    </location>
</feature>
<name>G0WEQ8_NAUDC</name>
<dbReference type="HOGENOM" id="CLU_081019_1_0_1"/>
<organism evidence="2 3">
    <name type="scientific">Naumovozyma dairenensis (strain ATCC 10597 / BCRC 20456 / CBS 421 / NBRC 0211 / NRRL Y-12639)</name>
    <name type="common">Saccharomyces dairenensis</name>
    <dbReference type="NCBI Taxonomy" id="1071378"/>
    <lineage>
        <taxon>Eukaryota</taxon>
        <taxon>Fungi</taxon>
        <taxon>Dikarya</taxon>
        <taxon>Ascomycota</taxon>
        <taxon>Saccharomycotina</taxon>
        <taxon>Saccharomycetes</taxon>
        <taxon>Saccharomycetales</taxon>
        <taxon>Saccharomycetaceae</taxon>
        <taxon>Naumovozyma</taxon>
    </lineage>
</organism>